<gene>
    <name evidence="2" type="ORF">POL25_42200</name>
</gene>
<evidence type="ECO:0000313" key="2">
    <source>
        <dbReference type="EMBL" id="MDC0723570.1"/>
    </source>
</evidence>
<proteinExistence type="predicted"/>
<dbReference type="EMBL" id="JAQNDL010000005">
    <property type="protein sequence ID" value="MDC0723570.1"/>
    <property type="molecule type" value="Genomic_DNA"/>
</dbReference>
<feature type="compositionally biased region" description="Basic and acidic residues" evidence="1">
    <location>
        <begin position="276"/>
        <end position="292"/>
    </location>
</feature>
<comment type="caution">
    <text evidence="2">The sequence shown here is derived from an EMBL/GenBank/DDBJ whole genome shotgun (WGS) entry which is preliminary data.</text>
</comment>
<reference evidence="2 3" key="1">
    <citation type="submission" date="2022-11" db="EMBL/GenBank/DDBJ databases">
        <title>Minimal conservation of predation-associated metabolite biosynthetic gene clusters underscores biosynthetic potential of Myxococcota including descriptions for ten novel species: Archangium lansinium sp. nov., Myxococcus landrumus sp. nov., Nannocystis bai.</title>
        <authorList>
            <person name="Ahearne A."/>
            <person name="Stevens C."/>
            <person name="Dowd S."/>
        </authorList>
    </citation>
    <scope>NUCLEOTIDE SEQUENCE [LARGE SCALE GENOMIC DNA]</scope>
    <source>
        <strain evidence="2 3">BB15-2</strain>
    </source>
</reference>
<accession>A0ABT5EDD4</accession>
<feature type="compositionally biased region" description="Acidic residues" evidence="1">
    <location>
        <begin position="204"/>
        <end position="235"/>
    </location>
</feature>
<dbReference type="Proteomes" id="UP001221686">
    <property type="component" value="Unassembled WGS sequence"/>
</dbReference>
<name>A0ABT5EDD4_9BACT</name>
<dbReference type="RefSeq" id="WP_272092114.1">
    <property type="nucleotide sequence ID" value="NZ_JAQNDL010000005.1"/>
</dbReference>
<sequence>MIEPLPSPGELLRGRHSGAATVRSDANGVVHKLLDLADRGNYLEAAAQAAELLQGASDDVRLVAVYLAGLFVERGVPALPELLEVVEKLGDEPSRPLASALEWLFRAVVERVAFHTTQRDATWESWLRELDPAQVDALATRCDALAARFATGAAALQKLARWAREKLMPAVARARKRAPPEPAPAALQPALDPEPERGPAWDAAEPEPADDESEDDEHDDALEHDEHDDEHEHDDDDPRREHDERTVDLDEPRFERRRGERPVASDEARFARRRGERAMELDEHSREHRRGERITEFDEARRPERAVVLDSPALLELRDKLHAFEVVLARGELDKAAVIAHDVQSILGNFDPVFYLPALFGRYSELLHHAFPELEARWSDTADPRWRILVQFYRTNLAGFVGE</sequence>
<dbReference type="NCBIfam" id="NF041244">
    <property type="entry name" value="IglI_fam"/>
    <property type="match status" value="1"/>
</dbReference>
<feature type="compositionally biased region" description="Basic and acidic residues" evidence="1">
    <location>
        <begin position="236"/>
        <end position="270"/>
    </location>
</feature>
<keyword evidence="3" id="KW-1185">Reference proteome</keyword>
<feature type="region of interest" description="Disordered" evidence="1">
    <location>
        <begin position="173"/>
        <end position="292"/>
    </location>
</feature>
<protein>
    <submittedName>
        <fullName evidence="2">Type VI secretion system protein IglI family protein</fullName>
    </submittedName>
</protein>
<organism evidence="2 3">
    <name type="scientific">Nannocystis bainbridge</name>
    <dbReference type="NCBI Taxonomy" id="2995303"/>
    <lineage>
        <taxon>Bacteria</taxon>
        <taxon>Pseudomonadati</taxon>
        <taxon>Myxococcota</taxon>
        <taxon>Polyangia</taxon>
        <taxon>Nannocystales</taxon>
        <taxon>Nannocystaceae</taxon>
        <taxon>Nannocystis</taxon>
    </lineage>
</organism>
<evidence type="ECO:0000256" key="1">
    <source>
        <dbReference type="SAM" id="MobiDB-lite"/>
    </source>
</evidence>
<evidence type="ECO:0000313" key="3">
    <source>
        <dbReference type="Proteomes" id="UP001221686"/>
    </source>
</evidence>